<evidence type="ECO:0000259" key="1">
    <source>
        <dbReference type="PROSITE" id="PS50943"/>
    </source>
</evidence>
<evidence type="ECO:0000313" key="3">
    <source>
        <dbReference type="Proteomes" id="UP000248066"/>
    </source>
</evidence>
<sequence length="80" mass="8840">MCKKMTGELLKHCRQVAGYTQAGLAEAVGVSQSTMVRLENDAFQMRPATQRKIMEAFASEGIGTKEISLLTELFKSKGMR</sequence>
<reference evidence="2 3" key="1">
    <citation type="submission" date="2017-10" db="EMBL/GenBank/DDBJ databases">
        <title>Bacillus sp. nov., a halophilic bacterium isolated from a Yangshapao Lake.</title>
        <authorList>
            <person name="Wang H."/>
        </authorList>
    </citation>
    <scope>NUCLEOTIDE SEQUENCE [LARGE SCALE GENOMIC DNA]</scope>
    <source>
        <strain evidence="2 3">YSP-3</strain>
    </source>
</reference>
<dbReference type="AlphaFoldDB" id="A0A2W0HB47"/>
<gene>
    <name evidence="2" type="ORF">CR205_11200</name>
</gene>
<keyword evidence="3" id="KW-1185">Reference proteome</keyword>
<dbReference type="EMBL" id="PDOF01000001">
    <property type="protein sequence ID" value="PYZ99093.1"/>
    <property type="molecule type" value="Genomic_DNA"/>
</dbReference>
<organism evidence="2 3">
    <name type="scientific">Alteribacter lacisalsi</name>
    <dbReference type="NCBI Taxonomy" id="2045244"/>
    <lineage>
        <taxon>Bacteria</taxon>
        <taxon>Bacillati</taxon>
        <taxon>Bacillota</taxon>
        <taxon>Bacilli</taxon>
        <taxon>Bacillales</taxon>
        <taxon>Bacillaceae</taxon>
        <taxon>Alteribacter</taxon>
    </lineage>
</organism>
<dbReference type="PROSITE" id="PS50943">
    <property type="entry name" value="HTH_CROC1"/>
    <property type="match status" value="1"/>
</dbReference>
<evidence type="ECO:0000313" key="2">
    <source>
        <dbReference type="EMBL" id="PYZ99093.1"/>
    </source>
</evidence>
<name>A0A2W0HB47_9BACI</name>
<dbReference type="Gene3D" id="1.10.260.40">
    <property type="entry name" value="lambda repressor-like DNA-binding domains"/>
    <property type="match status" value="1"/>
</dbReference>
<dbReference type="CDD" id="cd00093">
    <property type="entry name" value="HTH_XRE"/>
    <property type="match status" value="1"/>
</dbReference>
<accession>A0A2W0HB47</accession>
<feature type="domain" description="HTH cro/C1-type" evidence="1">
    <location>
        <begin position="10"/>
        <end position="41"/>
    </location>
</feature>
<comment type="caution">
    <text evidence="2">The sequence shown here is derived from an EMBL/GenBank/DDBJ whole genome shotgun (WGS) entry which is preliminary data.</text>
</comment>
<protein>
    <recommendedName>
        <fullName evidence="1">HTH cro/C1-type domain-containing protein</fullName>
    </recommendedName>
</protein>
<dbReference type="InterPro" id="IPR010982">
    <property type="entry name" value="Lambda_DNA-bd_dom_sf"/>
</dbReference>
<proteinExistence type="predicted"/>
<dbReference type="Proteomes" id="UP000248066">
    <property type="component" value="Unassembled WGS sequence"/>
</dbReference>
<dbReference type="SUPFAM" id="SSF47413">
    <property type="entry name" value="lambda repressor-like DNA-binding domains"/>
    <property type="match status" value="1"/>
</dbReference>
<dbReference type="InterPro" id="IPR001387">
    <property type="entry name" value="Cro/C1-type_HTH"/>
</dbReference>
<dbReference type="Pfam" id="PF13560">
    <property type="entry name" value="HTH_31"/>
    <property type="match status" value="1"/>
</dbReference>
<dbReference type="GO" id="GO:0003677">
    <property type="term" value="F:DNA binding"/>
    <property type="evidence" value="ECO:0007669"/>
    <property type="project" value="InterPro"/>
</dbReference>